<dbReference type="GO" id="GO:0004497">
    <property type="term" value="F:monooxygenase activity"/>
    <property type="evidence" value="ECO:0007669"/>
    <property type="project" value="InterPro"/>
</dbReference>
<dbReference type="EMBL" id="JAAABM010000007">
    <property type="protein sequence ID" value="KAF7676460.1"/>
    <property type="molecule type" value="Genomic_DNA"/>
</dbReference>
<dbReference type="InterPro" id="IPR011904">
    <property type="entry name" value="Ac_CoA_lig"/>
</dbReference>
<dbReference type="InterPro" id="IPR001762">
    <property type="entry name" value="Disintegrin_dom"/>
</dbReference>
<evidence type="ECO:0000256" key="10">
    <source>
        <dbReference type="ARBA" id="ARBA00023004"/>
    </source>
</evidence>
<dbReference type="CDD" id="cd05966">
    <property type="entry name" value="ACS"/>
    <property type="match status" value="1"/>
</dbReference>
<dbReference type="Gene3D" id="4.10.70.10">
    <property type="entry name" value="Disintegrin domain"/>
    <property type="match status" value="1"/>
</dbReference>
<evidence type="ECO:0000259" key="18">
    <source>
        <dbReference type="PROSITE" id="PS50215"/>
    </source>
</evidence>
<evidence type="ECO:0000256" key="15">
    <source>
        <dbReference type="PROSITE-ProRule" id="PRU00276"/>
    </source>
</evidence>
<sequence>MLSVLDHGAAHGRSVGPDRGQHWDERHIPVPAAKAREGSNMSEGDVKPPSAPVVAEAHQVDTFHVPKAFYDKHPHSKPHLENLEEYQKLYKESITDPKAFWGRLARELLTWERDFQTVQSGSFEHGDVAWFLEGRLNASYNCVDRHAFKDPNRPAIIYEADDAGDGRIITYGELLRQVSKLAYTLKEMGVRKGDTVALYLPMIPEAVISFLACTRIGAVHSVVFAGFSSDSLRDRIIDAECKVVITTDEGKRGGKTISTKKIVDDALKQCPGISHCLVYKRTGAEVPWTKGRDWWWHEEVEKYPNYIAPEPMNSEDPLFLLYTSGSTGKPKGVMHTTGGYLLGAAATGKYVFDIHDNDVFFCGGDVGWITGHTYVVYAPLLLGVATVVFEGTPAYPNFSRYWDIVDKYNVSQFYVAPTALRLLKRAGNEHVKHQMKNLRILGSVGEPIAAEVWKWYFETVGKEEAHVVDTYWQTETGSHVISPMGGITPTKPGSASLPFFGIEPAIIDPVSGDEIHGNDVEGVLAFKQPWPSMARTVWGAHKRYMDTYLNVYQGYYFTGDGAGRDHEGYYWIRGRVDDVVNVSGHRLSTAEIEAALIEHHQVAEAAVVGINDELTGQAVNAFVALKDGTESNDQVKKDLVMQVRKSIGPFAAPKAIFVVPDLPKTRSGKIMRRIMRKILAGEEDQLGDITTTPLLFRKPGAKMVAGRGCADDYDSLLSLAIVDTRYSLLPLLAFLLYTPERHRHPRMRIFGTLRAAITIGLATITAASSHARPPLRSIALAKNADILTQTHRVTAVSTFDLAFDVSGQRIRLSLEPNHDLFVDGGQITHLNADGSIARQEPIERLQHKVYKGTAWLKRGNRWDNVGWARIGIRKDGLEPLFEGTFTVNHDHHHVKTASSYKSTRQAEDPDVDLRDREYMVVFRDSDMGRFDEHTELRKRGDNIACPSDDLIFNTQEDHPVYASMRARDESSAMSPSLISAMFKRQSNSDDTQSGGNGAGVDLSTTIGSTAGCPGTRKVALVGVAADCTYVNSFNGDKNRTQTNIIDAMNQASELFESTFNISLGLANVLITEPECPTSQQQATPWNQGCSSQITIQDRLNQFSQWRGQQQDTYSHWTLLSTCNTGSAVGLAWLGQACTTGSQDNNGNSGETVAGANVVIKTGTEWQVIAHETGHTYGAVHDCTSDTCGNSDIVSSQQCCPLSQSTCDANGGFIMNPSTSPGISRFSACSIGNICSALGRNSVKSQCLTNNRDVTLLTGQRCGNGIVEGDEQCDCGGTSGCEGNNCCNPETCRFINNAVCDDSNEDCCRDCQFASANTVCRSSVGECDPEETCTGNSPYCPEDKTKNDGSSCGNGLSCASGQCTSRDMQCKTIMGSYTQSNDTYACDNSNCMLSCASPEFGARCYGLQQNFLDGTSCTGGGKCSNGVCEGGSVGREITTWIDRHLSIVIGVAAGVGGALLLCIFCCCWRSYRRRSKLKKYAAAHPPVPYQGSSRRNRGGPTGPPPMGQYNNGFAPPPGPPPSQGSSGPWAPNPHAPNGNVPMPPPVHRSSVRVPGPFLARISRLWYLRKIWTEDVEKYERALHAKHGPLIRIAPNEVSCSDPEAFASIYRFSNALDKSGFYEPYNTTGFSVHGDIFSCKDDKKHGRRRRIVSSIYSMTNVAKSEEYVDSCSNLLVDRLGQFAKSGKPCDLGEWLHWYTFDIIGELFYGRAFGFLDEGKDQNDWIKSLDKMIPFVCLMGVAPPILRPLIGMSTMLTAAGQDIRNGVKNIGSSSTRLMKEAYATRHEVNRTDMAQQVFDIYEKNGEKMDFTWGDVEQESYGALFAGSDTTAIAFRSLFYHLMHSPNVYARLEKEIDEAFQEGRMDLPPTYKQASQLPYLCACIKEALRIHPGAQLSLPRTVPRGGMELCGQFIPGGYTVGINAAVMHFDRRVFGQDADIFNPDRWMDPVRANQMDKYMMSFGGGTRTCIGKNIALIELHKLSPQLVWNYHFEFYDAGQTQWHTRNTFFARQEVIMVLALTSATGKLGGAVLNAILDNKLIDPKELVVCTSSDPNSDRFTSLRNQSITLRQADFDKPESLTRAYDGCTSLFLVSTPRIAMDYNNAPLWKGREAHHRAAIDAAIQVGIQHIYYTSLGFANPSKASVMRAHIRTEEYLHGLEKEGKCKVTIIREGLYNESWPLYFGYYFGLKEETREEVLVAGDGKVSWTSIPDMGFGTAKILAAPSEQWAGRTFYLSQKKSWSLKDIADIVSRVRGDEIKLKIVDRKEYEDFYVNSKGMERPSVEWWSSSYDALKDGECEINDPILENLLKEAGRTPKPLEETIEEMLR</sequence>
<dbReference type="Pfam" id="PF05368">
    <property type="entry name" value="NmrA"/>
    <property type="match status" value="1"/>
</dbReference>
<comment type="caution">
    <text evidence="19">The sequence shown here is derived from an EMBL/GenBank/DDBJ whole genome shotgun (WGS) entry which is preliminary data.</text>
</comment>
<keyword evidence="8" id="KW-0547">Nucleotide-binding</keyword>
<dbReference type="InterPro" id="IPR034028">
    <property type="entry name" value="ZnMc_ADAM_fungal"/>
</dbReference>
<evidence type="ECO:0000256" key="12">
    <source>
        <dbReference type="ARBA" id="ARBA00056552"/>
    </source>
</evidence>
<dbReference type="Pfam" id="PF16177">
    <property type="entry name" value="ACAS_N"/>
    <property type="match status" value="1"/>
</dbReference>
<dbReference type="SUPFAM" id="SSF57552">
    <property type="entry name" value="Blood coagulation inhibitor (disintegrin)"/>
    <property type="match status" value="1"/>
</dbReference>
<dbReference type="InterPro" id="IPR020845">
    <property type="entry name" value="AMP-binding_CS"/>
</dbReference>
<dbReference type="Gene3D" id="3.40.390.10">
    <property type="entry name" value="Collagenase (Catalytic Domain)"/>
    <property type="match status" value="1"/>
</dbReference>
<feature type="binding site" evidence="15">
    <location>
        <position position="1170"/>
    </location>
    <ligand>
        <name>Zn(2+)</name>
        <dbReference type="ChEBI" id="CHEBI:29105"/>
        <note>catalytic</note>
    </ligand>
</feature>
<feature type="region of interest" description="Disordered" evidence="16">
    <location>
        <begin position="1483"/>
        <end position="1546"/>
    </location>
</feature>
<evidence type="ECO:0000256" key="4">
    <source>
        <dbReference type="ARBA" id="ARBA00022450"/>
    </source>
</evidence>
<dbReference type="InterPro" id="IPR008030">
    <property type="entry name" value="NmrA-like"/>
</dbReference>
<feature type="binding site" description="axial binding residue" evidence="14">
    <location>
        <position position="1965"/>
    </location>
    <ligand>
        <name>heme</name>
        <dbReference type="ChEBI" id="CHEBI:30413"/>
    </ligand>
    <ligandPart>
        <name>Fe</name>
        <dbReference type="ChEBI" id="CHEBI:18248"/>
    </ligandPart>
</feature>
<evidence type="ECO:0000256" key="3">
    <source>
        <dbReference type="ARBA" id="ARBA00013275"/>
    </source>
</evidence>
<keyword evidence="20" id="KW-1185">Reference proteome</keyword>
<evidence type="ECO:0000256" key="13">
    <source>
        <dbReference type="ARBA" id="ARBA00074021"/>
    </source>
</evidence>
<keyword evidence="11" id="KW-1015">Disulfide bond</keyword>
<keyword evidence="5" id="KW-0597">Phosphoprotein</keyword>
<dbReference type="GO" id="GO:0005506">
    <property type="term" value="F:iron ion binding"/>
    <property type="evidence" value="ECO:0007669"/>
    <property type="project" value="InterPro"/>
</dbReference>
<dbReference type="Pfam" id="PF00067">
    <property type="entry name" value="p450"/>
    <property type="match status" value="1"/>
</dbReference>
<dbReference type="InterPro" id="IPR032387">
    <property type="entry name" value="ACAS_N"/>
</dbReference>
<proteinExistence type="inferred from homology"/>
<name>A0A8H7EFJ3_9PLEO</name>
<dbReference type="CDD" id="cd11060">
    <property type="entry name" value="CYP57A1-like"/>
    <property type="match status" value="1"/>
</dbReference>
<dbReference type="GO" id="GO:0005524">
    <property type="term" value="F:ATP binding"/>
    <property type="evidence" value="ECO:0007669"/>
    <property type="project" value="UniProtKB-KW"/>
</dbReference>
<dbReference type="Gene3D" id="3.30.300.30">
    <property type="match status" value="1"/>
</dbReference>
<dbReference type="PROSITE" id="PS00086">
    <property type="entry name" value="CYTOCHROME_P450"/>
    <property type="match status" value="1"/>
</dbReference>
<feature type="region of interest" description="Disordered" evidence="16">
    <location>
        <begin position="1"/>
        <end position="24"/>
    </location>
</feature>
<dbReference type="InterPro" id="IPR002401">
    <property type="entry name" value="Cyt_P450_E_grp-I"/>
</dbReference>
<dbReference type="SUPFAM" id="SSF48264">
    <property type="entry name" value="Cytochrome P450"/>
    <property type="match status" value="1"/>
</dbReference>
<keyword evidence="9" id="KW-0067">ATP-binding</keyword>
<comment type="cofactor">
    <cofactor evidence="14">
        <name>heme</name>
        <dbReference type="ChEBI" id="CHEBI:30413"/>
    </cofactor>
</comment>
<dbReference type="Proteomes" id="UP000596902">
    <property type="component" value="Unassembled WGS sequence"/>
</dbReference>
<dbReference type="EC" id="6.2.1.1" evidence="3"/>
<dbReference type="InterPro" id="IPR001128">
    <property type="entry name" value="Cyt_P450"/>
</dbReference>
<dbReference type="GO" id="GO:0006508">
    <property type="term" value="P:proteolysis"/>
    <property type="evidence" value="ECO:0007669"/>
    <property type="project" value="InterPro"/>
</dbReference>
<keyword evidence="7 14" id="KW-0479">Metal-binding</keyword>
<dbReference type="InterPro" id="IPR000873">
    <property type="entry name" value="AMP-dep_synth/lig_dom"/>
</dbReference>
<dbReference type="InterPro" id="IPR036291">
    <property type="entry name" value="NAD(P)-bd_dom_sf"/>
</dbReference>
<dbReference type="InterPro" id="IPR017972">
    <property type="entry name" value="Cyt_P450_CS"/>
</dbReference>
<dbReference type="RefSeq" id="XP_038786701.1">
    <property type="nucleotide sequence ID" value="XM_038931012.1"/>
</dbReference>
<dbReference type="SMART" id="SM00050">
    <property type="entry name" value="DISIN"/>
    <property type="match status" value="1"/>
</dbReference>
<protein>
    <recommendedName>
        <fullName evidence="13">Disintegrin and metalloproteinase domain-containing protein B</fullName>
        <ecNumber evidence="3">6.2.1.1</ecNumber>
    </recommendedName>
</protein>
<dbReference type="InterPro" id="IPR024079">
    <property type="entry name" value="MetalloPept_cat_dom_sf"/>
</dbReference>
<keyword evidence="14" id="KW-0349">Heme</keyword>
<dbReference type="NCBIfam" id="NF001208">
    <property type="entry name" value="PRK00174.1"/>
    <property type="match status" value="1"/>
</dbReference>
<dbReference type="InterPro" id="IPR036396">
    <property type="entry name" value="Cyt_P450_sf"/>
</dbReference>
<dbReference type="Pfam" id="PF13688">
    <property type="entry name" value="Reprolysin_5"/>
    <property type="match status" value="1"/>
</dbReference>
<feature type="domain" description="Disintegrin" evidence="17">
    <location>
        <begin position="1258"/>
        <end position="1347"/>
    </location>
</feature>
<keyword evidence="10 14" id="KW-0408">Iron</keyword>
<dbReference type="PANTHER" id="PTHR24095:SF14">
    <property type="entry name" value="ACETYL-COENZYME A SYNTHETASE 1"/>
    <property type="match status" value="1"/>
</dbReference>
<dbReference type="PANTHER" id="PTHR24095">
    <property type="entry name" value="ACETYL-COENZYME A SYNTHETASE"/>
    <property type="match status" value="1"/>
</dbReference>
<dbReference type="SUPFAM" id="SSF56801">
    <property type="entry name" value="Acetyl-CoA synthetase-like"/>
    <property type="match status" value="1"/>
</dbReference>
<dbReference type="Pfam" id="PF00200">
    <property type="entry name" value="Disintegrin"/>
    <property type="match status" value="1"/>
</dbReference>
<dbReference type="GO" id="GO:0003987">
    <property type="term" value="F:acetate-CoA ligase activity"/>
    <property type="evidence" value="ECO:0007669"/>
    <property type="project" value="UniProtKB-EC"/>
</dbReference>
<dbReference type="Pfam" id="PF00501">
    <property type="entry name" value="AMP-binding"/>
    <property type="match status" value="1"/>
</dbReference>
<comment type="caution">
    <text evidence="15">Lacks conserved residue(s) required for the propagation of feature annotation.</text>
</comment>
<dbReference type="NCBIfam" id="TIGR02188">
    <property type="entry name" value="Ac_CoA_lig_AcsA"/>
    <property type="match status" value="1"/>
</dbReference>
<dbReference type="PROSITE" id="PS50215">
    <property type="entry name" value="ADAM_MEPRO"/>
    <property type="match status" value="1"/>
</dbReference>
<evidence type="ECO:0000256" key="14">
    <source>
        <dbReference type="PIRSR" id="PIRSR602401-1"/>
    </source>
</evidence>
<dbReference type="GeneID" id="62204190"/>
<comment type="pathway">
    <text evidence="1">Mycotoxin biosynthesis.</text>
</comment>
<dbReference type="SUPFAM" id="SSF55486">
    <property type="entry name" value="Metalloproteases ('zincins'), catalytic domain"/>
    <property type="match status" value="1"/>
</dbReference>
<dbReference type="GO" id="GO:0004222">
    <property type="term" value="F:metalloendopeptidase activity"/>
    <property type="evidence" value="ECO:0007669"/>
    <property type="project" value="InterPro"/>
</dbReference>
<evidence type="ECO:0000256" key="16">
    <source>
        <dbReference type="SAM" id="MobiDB-lite"/>
    </source>
</evidence>
<evidence type="ECO:0000313" key="20">
    <source>
        <dbReference type="Proteomes" id="UP000596902"/>
    </source>
</evidence>
<keyword evidence="4" id="KW-0596">Phosphopantetheine</keyword>
<feature type="binding site" evidence="15">
    <location>
        <position position="1174"/>
    </location>
    <ligand>
        <name>Zn(2+)</name>
        <dbReference type="ChEBI" id="CHEBI:29105"/>
        <note>catalytic</note>
    </ligand>
</feature>
<dbReference type="InterPro" id="IPR025110">
    <property type="entry name" value="AMP-bd_C"/>
</dbReference>
<gene>
    <name evidence="19" type="ORF">GT037_005965</name>
</gene>
<dbReference type="InterPro" id="IPR036436">
    <property type="entry name" value="Disintegrin_dom_sf"/>
</dbReference>
<organism evidence="19 20">
    <name type="scientific">Alternaria burnsii</name>
    <dbReference type="NCBI Taxonomy" id="1187904"/>
    <lineage>
        <taxon>Eukaryota</taxon>
        <taxon>Fungi</taxon>
        <taxon>Dikarya</taxon>
        <taxon>Ascomycota</taxon>
        <taxon>Pezizomycotina</taxon>
        <taxon>Dothideomycetes</taxon>
        <taxon>Pleosporomycetidae</taxon>
        <taxon>Pleosporales</taxon>
        <taxon>Pleosporineae</taxon>
        <taxon>Pleosporaceae</taxon>
        <taxon>Alternaria</taxon>
        <taxon>Alternaria sect. Alternaria</taxon>
    </lineage>
</organism>
<evidence type="ECO:0000256" key="6">
    <source>
        <dbReference type="ARBA" id="ARBA00022598"/>
    </source>
</evidence>
<dbReference type="FunFam" id="4.10.70.10:FF:000003">
    <property type="entry name" value="Disintegrin and metalloproteinase domain-containing protein 17"/>
    <property type="match status" value="1"/>
</dbReference>
<dbReference type="PRINTS" id="PR00385">
    <property type="entry name" value="P450"/>
</dbReference>
<accession>A0A8H7EFJ3</accession>
<comment type="function">
    <text evidence="12">Probable zinc protease.</text>
</comment>
<dbReference type="Gene3D" id="3.90.25.10">
    <property type="entry name" value="UDP-galactose 4-epimerase, domain 1"/>
    <property type="match status" value="1"/>
</dbReference>
<dbReference type="Gene3D" id="3.40.50.720">
    <property type="entry name" value="NAD(P)-binding Rossmann-like Domain"/>
    <property type="match status" value="1"/>
</dbReference>
<keyword evidence="6" id="KW-0436">Ligase</keyword>
<dbReference type="GO" id="GO:0016705">
    <property type="term" value="F:oxidoreductase activity, acting on paired donors, with incorporation or reduction of molecular oxygen"/>
    <property type="evidence" value="ECO:0007669"/>
    <property type="project" value="InterPro"/>
</dbReference>
<evidence type="ECO:0000256" key="7">
    <source>
        <dbReference type="ARBA" id="ARBA00022723"/>
    </source>
</evidence>
<dbReference type="PROSITE" id="PS50214">
    <property type="entry name" value="DISINTEGRIN_2"/>
    <property type="match status" value="1"/>
</dbReference>
<dbReference type="PROSITE" id="PS00455">
    <property type="entry name" value="AMP_BINDING"/>
    <property type="match status" value="1"/>
</dbReference>
<dbReference type="Pfam" id="PF13193">
    <property type="entry name" value="AMP-binding_C"/>
    <property type="match status" value="1"/>
</dbReference>
<feature type="binding site" evidence="15">
    <location>
        <position position="1180"/>
    </location>
    <ligand>
        <name>Zn(2+)</name>
        <dbReference type="ChEBI" id="CHEBI:29105"/>
        <note>catalytic</note>
    </ligand>
</feature>
<evidence type="ECO:0000259" key="17">
    <source>
        <dbReference type="PROSITE" id="PS50214"/>
    </source>
</evidence>
<dbReference type="CDD" id="cd04271">
    <property type="entry name" value="ZnMc_ADAM_fungal"/>
    <property type="match status" value="1"/>
</dbReference>
<evidence type="ECO:0000256" key="8">
    <source>
        <dbReference type="ARBA" id="ARBA00022741"/>
    </source>
</evidence>
<reference evidence="19" key="1">
    <citation type="submission" date="2020-01" db="EMBL/GenBank/DDBJ databases">
        <authorList>
            <person name="Feng Z.H.Z."/>
        </authorList>
    </citation>
    <scope>NUCLEOTIDE SEQUENCE</scope>
    <source>
        <strain evidence="19">CBS107.38</strain>
    </source>
</reference>
<evidence type="ECO:0000256" key="9">
    <source>
        <dbReference type="ARBA" id="ARBA00022840"/>
    </source>
</evidence>
<feature type="active site" evidence="15">
    <location>
        <position position="1171"/>
    </location>
</feature>
<dbReference type="InterPro" id="IPR042099">
    <property type="entry name" value="ANL_N_sf"/>
</dbReference>
<dbReference type="InterPro" id="IPR001590">
    <property type="entry name" value="Peptidase_M12B"/>
</dbReference>
<dbReference type="Gene3D" id="1.10.630.10">
    <property type="entry name" value="Cytochrome P450"/>
    <property type="match status" value="1"/>
</dbReference>
<feature type="domain" description="Peptidase M12B" evidence="18">
    <location>
        <begin position="1017"/>
        <end position="1233"/>
    </location>
</feature>
<dbReference type="GO" id="GO:0019427">
    <property type="term" value="P:acetyl-CoA biosynthetic process from acetate"/>
    <property type="evidence" value="ECO:0007669"/>
    <property type="project" value="InterPro"/>
</dbReference>
<evidence type="ECO:0000256" key="1">
    <source>
        <dbReference type="ARBA" id="ARBA00004685"/>
    </source>
</evidence>
<evidence type="ECO:0000256" key="5">
    <source>
        <dbReference type="ARBA" id="ARBA00022553"/>
    </source>
</evidence>
<dbReference type="FunFam" id="3.40.50.12780:FF:000001">
    <property type="entry name" value="Acetyl-coenzyme A synthetase"/>
    <property type="match status" value="1"/>
</dbReference>
<dbReference type="PRINTS" id="PR00463">
    <property type="entry name" value="EP450I"/>
</dbReference>
<evidence type="ECO:0000256" key="2">
    <source>
        <dbReference type="ARBA" id="ARBA00006432"/>
    </source>
</evidence>
<dbReference type="GO" id="GO:0005829">
    <property type="term" value="C:cytosol"/>
    <property type="evidence" value="ECO:0007669"/>
    <property type="project" value="TreeGrafter"/>
</dbReference>
<reference evidence="19" key="2">
    <citation type="submission" date="2020-08" db="EMBL/GenBank/DDBJ databases">
        <title>Draft Genome Sequence of Cumin Blight Pathogen Alternaria burnsii.</title>
        <authorList>
            <person name="Feng Z."/>
        </authorList>
    </citation>
    <scope>NUCLEOTIDE SEQUENCE</scope>
    <source>
        <strain evidence="19">CBS107.38</strain>
    </source>
</reference>
<evidence type="ECO:0000256" key="11">
    <source>
        <dbReference type="ARBA" id="ARBA00023157"/>
    </source>
</evidence>
<dbReference type="SUPFAM" id="SSF51735">
    <property type="entry name" value="NAD(P)-binding Rossmann-fold domains"/>
    <property type="match status" value="1"/>
</dbReference>
<dbReference type="GO" id="GO:0016208">
    <property type="term" value="F:AMP binding"/>
    <property type="evidence" value="ECO:0007669"/>
    <property type="project" value="InterPro"/>
</dbReference>
<comment type="similarity">
    <text evidence="2">Belongs to the ATP-dependent AMP-binding enzyme family.</text>
</comment>
<evidence type="ECO:0000313" key="19">
    <source>
        <dbReference type="EMBL" id="KAF7676460.1"/>
    </source>
</evidence>
<dbReference type="GO" id="GO:0020037">
    <property type="term" value="F:heme binding"/>
    <property type="evidence" value="ECO:0007669"/>
    <property type="project" value="InterPro"/>
</dbReference>
<dbReference type="Gene3D" id="3.40.50.12780">
    <property type="entry name" value="N-terminal domain of ligase-like"/>
    <property type="match status" value="1"/>
</dbReference>
<dbReference type="InterPro" id="IPR045851">
    <property type="entry name" value="AMP-bd_C_sf"/>
</dbReference>
<keyword evidence="15" id="KW-0862">Zinc</keyword>